<evidence type="ECO:0000256" key="1">
    <source>
        <dbReference type="ARBA" id="ARBA00009129"/>
    </source>
</evidence>
<comment type="caution">
    <text evidence="3">The sequence shown here is derived from an EMBL/GenBank/DDBJ whole genome shotgun (WGS) entry which is preliminary data.</text>
</comment>
<accession>A0A084IN29</accession>
<dbReference type="InterPro" id="IPR026042">
    <property type="entry name" value="YjbJ"/>
</dbReference>
<dbReference type="InterPro" id="IPR008462">
    <property type="entry name" value="CsbD"/>
</dbReference>
<feature type="domain" description="CsbD-like" evidence="2">
    <location>
        <begin position="4"/>
        <end position="55"/>
    </location>
</feature>
<proteinExistence type="inferred from homology"/>
<organism evidence="3 4">
    <name type="scientific">Salinisphaera hydrothermalis (strain C41B8)</name>
    <dbReference type="NCBI Taxonomy" id="1304275"/>
    <lineage>
        <taxon>Bacteria</taxon>
        <taxon>Pseudomonadati</taxon>
        <taxon>Pseudomonadota</taxon>
        <taxon>Gammaproteobacteria</taxon>
        <taxon>Salinisphaerales</taxon>
        <taxon>Salinisphaeraceae</taxon>
        <taxon>Salinisphaera</taxon>
    </lineage>
</organism>
<reference evidence="3 4" key="1">
    <citation type="submission" date="2013-03" db="EMBL/GenBank/DDBJ databases">
        <title>Salinisphaera hydrothermalis C41B8 Genome Sequencing.</title>
        <authorList>
            <person name="Li C."/>
            <person name="Lai Q."/>
            <person name="Shao Z."/>
        </authorList>
    </citation>
    <scope>NUCLEOTIDE SEQUENCE [LARGE SCALE GENOMIC DNA]</scope>
    <source>
        <strain evidence="3 4">C41B8</strain>
    </source>
</reference>
<dbReference type="eggNOG" id="COG3237">
    <property type="taxonomic scope" value="Bacteria"/>
</dbReference>
<evidence type="ECO:0000259" key="2">
    <source>
        <dbReference type="Pfam" id="PF05532"/>
    </source>
</evidence>
<dbReference type="STRING" id="1304275.C41B8_05997"/>
<dbReference type="PIRSF" id="PIRSF039008">
    <property type="entry name" value="YjbJ"/>
    <property type="match status" value="1"/>
</dbReference>
<dbReference type="InterPro" id="IPR050423">
    <property type="entry name" value="UPF0337_stress_rsp"/>
</dbReference>
<dbReference type="SUPFAM" id="SSF69047">
    <property type="entry name" value="Hypothetical protein YjbJ"/>
    <property type="match status" value="1"/>
</dbReference>
<keyword evidence="4" id="KW-1185">Reference proteome</keyword>
<dbReference type="PANTHER" id="PTHR34977">
    <property type="entry name" value="UPF0337 PROTEIN YJBJ"/>
    <property type="match status" value="1"/>
</dbReference>
<sequence>MNDDQFEGKWDRMKGSVREHLGRLTDDDVEEVRGKRENLLGKIQEKYGDTKEAAEEKLQEFERKF</sequence>
<protein>
    <submittedName>
        <fullName evidence="3">Putative stress response protein, CsbD</fullName>
    </submittedName>
</protein>
<dbReference type="InterPro" id="IPR036629">
    <property type="entry name" value="YjbJ_sf"/>
</dbReference>
<dbReference type="Pfam" id="PF05532">
    <property type="entry name" value="CsbD"/>
    <property type="match status" value="1"/>
</dbReference>
<dbReference type="PANTHER" id="PTHR34977:SF1">
    <property type="entry name" value="UPF0337 PROTEIN YJBJ"/>
    <property type="match status" value="1"/>
</dbReference>
<comment type="similarity">
    <text evidence="1">Belongs to the UPF0337 (CsbD) family.</text>
</comment>
<evidence type="ECO:0000313" key="3">
    <source>
        <dbReference type="EMBL" id="KEZ78113.1"/>
    </source>
</evidence>
<dbReference type="Gene3D" id="1.10.1470.10">
    <property type="entry name" value="YjbJ"/>
    <property type="match status" value="1"/>
</dbReference>
<name>A0A084IN29_SALHC</name>
<dbReference type="EMBL" id="APNK01000006">
    <property type="protein sequence ID" value="KEZ78113.1"/>
    <property type="molecule type" value="Genomic_DNA"/>
</dbReference>
<evidence type="ECO:0000313" key="4">
    <source>
        <dbReference type="Proteomes" id="UP000028302"/>
    </source>
</evidence>
<dbReference type="OrthoDB" id="9796058at2"/>
<dbReference type="RefSeq" id="WP_037335506.1">
    <property type="nucleotide sequence ID" value="NZ_APNK01000006.1"/>
</dbReference>
<dbReference type="AlphaFoldDB" id="A0A084IN29"/>
<gene>
    <name evidence="3" type="ORF">C41B8_05997</name>
</gene>
<dbReference type="Proteomes" id="UP000028302">
    <property type="component" value="Unassembled WGS sequence"/>
</dbReference>